<feature type="region of interest" description="Disordered" evidence="1">
    <location>
        <begin position="416"/>
        <end position="445"/>
    </location>
</feature>
<dbReference type="FunFam" id="1.10.10.10:FF:000040">
    <property type="entry name" value="segment polarity protein dishevelled homolog DVL-3"/>
    <property type="match status" value="1"/>
</dbReference>
<dbReference type="CDD" id="cd04438">
    <property type="entry name" value="DEP_dishevelled"/>
    <property type="match status" value="1"/>
</dbReference>
<feature type="region of interest" description="Disordered" evidence="1">
    <location>
        <begin position="104"/>
        <end position="143"/>
    </location>
</feature>
<dbReference type="InterPro" id="IPR015506">
    <property type="entry name" value="Dsh/Dvl-rel"/>
</dbReference>
<dbReference type="GO" id="GO:0060070">
    <property type="term" value="P:canonical Wnt signaling pathway"/>
    <property type="evidence" value="ECO:0007669"/>
    <property type="project" value="TreeGrafter"/>
</dbReference>
<feature type="domain" description="PDZ" evidence="2">
    <location>
        <begin position="165"/>
        <end position="190"/>
    </location>
</feature>
<evidence type="ECO:0000256" key="1">
    <source>
        <dbReference type="SAM" id="MobiDB-lite"/>
    </source>
</evidence>
<evidence type="ECO:0000259" key="2">
    <source>
        <dbReference type="PROSITE" id="PS50106"/>
    </source>
</evidence>
<dbReference type="AlphaFoldDB" id="A0A1I8F6C5"/>
<evidence type="ECO:0000313" key="5">
    <source>
        <dbReference type="WBParaSite" id="maker-unitig_22207-snap-gene-0.2-mRNA-1"/>
    </source>
</evidence>
<dbReference type="InterPro" id="IPR001478">
    <property type="entry name" value="PDZ"/>
</dbReference>
<dbReference type="GO" id="GO:0035556">
    <property type="term" value="P:intracellular signal transduction"/>
    <property type="evidence" value="ECO:0007669"/>
    <property type="project" value="InterPro"/>
</dbReference>
<dbReference type="PRINTS" id="PR01760">
    <property type="entry name" value="DISHEVELLED"/>
</dbReference>
<dbReference type="PROSITE" id="PS50186">
    <property type="entry name" value="DEP"/>
    <property type="match status" value="1"/>
</dbReference>
<dbReference type="Proteomes" id="UP000095280">
    <property type="component" value="Unplaced"/>
</dbReference>
<evidence type="ECO:0000259" key="3">
    <source>
        <dbReference type="PROSITE" id="PS50186"/>
    </source>
</evidence>
<keyword evidence="4" id="KW-1185">Reference proteome</keyword>
<accession>A0A1I8F6C5</accession>
<dbReference type="WBParaSite" id="maker-unitig_22207-snap-gene-0.2-mRNA-1">
    <property type="protein sequence ID" value="maker-unitig_22207-snap-gene-0.2-mRNA-1"/>
    <property type="gene ID" value="maker-unitig_22207-snap-gene-0.2"/>
</dbReference>
<dbReference type="Gene3D" id="1.10.10.10">
    <property type="entry name" value="Winged helix-like DNA-binding domain superfamily/Winged helix DNA-binding domain"/>
    <property type="match status" value="1"/>
</dbReference>
<dbReference type="Pfam" id="PF00595">
    <property type="entry name" value="PDZ"/>
    <property type="match status" value="1"/>
</dbReference>
<dbReference type="GO" id="GO:0005829">
    <property type="term" value="C:cytosol"/>
    <property type="evidence" value="ECO:0007669"/>
    <property type="project" value="TreeGrafter"/>
</dbReference>
<dbReference type="GO" id="GO:0005109">
    <property type="term" value="F:frizzled binding"/>
    <property type="evidence" value="ECO:0007669"/>
    <property type="project" value="TreeGrafter"/>
</dbReference>
<dbReference type="InterPro" id="IPR036388">
    <property type="entry name" value="WH-like_DNA-bd_sf"/>
</dbReference>
<feature type="domain" description="DEP" evidence="3">
    <location>
        <begin position="284"/>
        <end position="358"/>
    </location>
</feature>
<dbReference type="InterPro" id="IPR008339">
    <property type="entry name" value="Dishevelled_fam"/>
</dbReference>
<dbReference type="PANTHER" id="PTHR10878">
    <property type="entry name" value="SEGMENT POLARITY PROTEIN DISHEVELLED"/>
    <property type="match status" value="1"/>
</dbReference>
<dbReference type="Gene3D" id="2.30.42.10">
    <property type="match status" value="1"/>
</dbReference>
<dbReference type="PANTHER" id="PTHR10878:SF25">
    <property type="entry name" value="SEGMENT POLARITY PROTEIN DISHEVELLED"/>
    <property type="match status" value="1"/>
</dbReference>
<reference evidence="5" key="1">
    <citation type="submission" date="2016-11" db="UniProtKB">
        <authorList>
            <consortium name="WormBaseParasite"/>
        </authorList>
    </citation>
    <scope>IDENTIFICATION</scope>
</reference>
<organism evidence="4 5">
    <name type="scientific">Macrostomum lignano</name>
    <dbReference type="NCBI Taxonomy" id="282301"/>
    <lineage>
        <taxon>Eukaryota</taxon>
        <taxon>Metazoa</taxon>
        <taxon>Spiralia</taxon>
        <taxon>Lophotrochozoa</taxon>
        <taxon>Platyhelminthes</taxon>
        <taxon>Rhabditophora</taxon>
        <taxon>Macrostomorpha</taxon>
        <taxon>Macrostomida</taxon>
        <taxon>Macrostomidae</taxon>
        <taxon>Macrostomum</taxon>
    </lineage>
</organism>
<dbReference type="InterPro" id="IPR036390">
    <property type="entry name" value="WH_DNA-bd_sf"/>
</dbReference>
<dbReference type="InterPro" id="IPR000591">
    <property type="entry name" value="DEP_dom"/>
</dbReference>
<dbReference type="SMART" id="SM00049">
    <property type="entry name" value="DEP"/>
    <property type="match status" value="1"/>
</dbReference>
<name>A0A1I8F6C5_9PLAT</name>
<feature type="compositionally biased region" description="Low complexity" evidence="1">
    <location>
        <begin position="416"/>
        <end position="431"/>
    </location>
</feature>
<dbReference type="SUPFAM" id="SSF50156">
    <property type="entry name" value="PDZ domain-like"/>
    <property type="match status" value="1"/>
</dbReference>
<dbReference type="Pfam" id="PF00610">
    <property type="entry name" value="DEP"/>
    <property type="match status" value="1"/>
</dbReference>
<protein>
    <submittedName>
        <fullName evidence="5">DEP domain-containing protein</fullName>
    </submittedName>
</protein>
<dbReference type="SUPFAM" id="SSF46785">
    <property type="entry name" value="Winged helix' DNA-binding domain"/>
    <property type="match status" value="1"/>
</dbReference>
<dbReference type="PROSITE" id="PS50106">
    <property type="entry name" value="PDZ"/>
    <property type="match status" value="1"/>
</dbReference>
<proteinExistence type="predicted"/>
<evidence type="ECO:0000313" key="4">
    <source>
        <dbReference type="Proteomes" id="UP000095280"/>
    </source>
</evidence>
<sequence>MVHAAAEVAPQALERVVLLLAEQTTMAATLAQTPRASTAPPSEATGFAPLRSFNDYKQHGWRLPIGNLRVGQQHAVKRFGHHLTFFDTAKTTPRAAGSAAATNTTYSMMGGGPHGRLSLQNRKSDRTGGDGDPPISRSTAAQEASTSVQSCAAALWNAKAASSQGDMLLEVNGVTFENLENDEAVRILREQVQKPGKITLVVAKCWDSRDYLRVPREEPAPALPGASGVSGGGSSQVTPAASCMGGENLCDSRLTVTALHSRGADATLTTRTDLITIVKAMALPDSGLEVRDRTWLKITIPKAFIGSDLVDWLYSRVEGFSERKEARKMALEMLKRGYIRHTVNKVSFSEQCYYVFGDCAGHQPHLHTMLDSAQAPLPTMGMSKLNLMDSGADLGMPQPQPPQQYPMGLISASSRSRSSIPMTIPPTSQSSVGVHPLSQQPQQSQMSHSFVSSASGMAPTVSTATVAWKHPAPVWQ</sequence>
<dbReference type="InterPro" id="IPR036034">
    <property type="entry name" value="PDZ_sf"/>
</dbReference>